<evidence type="ECO:0000313" key="2">
    <source>
        <dbReference type="EMBL" id="QDU36771.1"/>
    </source>
</evidence>
<dbReference type="SUPFAM" id="SSF52200">
    <property type="entry name" value="Toll/Interleukin receptor TIR domain"/>
    <property type="match status" value="1"/>
</dbReference>
<dbReference type="GO" id="GO:0007165">
    <property type="term" value="P:signal transduction"/>
    <property type="evidence" value="ECO:0007669"/>
    <property type="project" value="InterPro"/>
</dbReference>
<dbReference type="Proteomes" id="UP000320496">
    <property type="component" value="Chromosome"/>
</dbReference>
<dbReference type="InterPro" id="IPR035897">
    <property type="entry name" value="Toll_tir_struct_dom_sf"/>
</dbReference>
<dbReference type="AlphaFoldDB" id="A0A517Z2S6"/>
<feature type="domain" description="TIR" evidence="1">
    <location>
        <begin position="27"/>
        <end position="60"/>
    </location>
</feature>
<gene>
    <name evidence="2" type="ORF">Mal4_10690</name>
</gene>
<dbReference type="KEGG" id="mri:Mal4_10690"/>
<evidence type="ECO:0000259" key="1">
    <source>
        <dbReference type="Pfam" id="PF01582"/>
    </source>
</evidence>
<accession>A0A517Z2S6</accession>
<reference evidence="2 3" key="1">
    <citation type="submission" date="2019-02" db="EMBL/GenBank/DDBJ databases">
        <title>Deep-cultivation of Planctomycetes and their phenomic and genomic characterization uncovers novel biology.</title>
        <authorList>
            <person name="Wiegand S."/>
            <person name="Jogler M."/>
            <person name="Boedeker C."/>
            <person name="Pinto D."/>
            <person name="Vollmers J."/>
            <person name="Rivas-Marin E."/>
            <person name="Kohn T."/>
            <person name="Peeters S.H."/>
            <person name="Heuer A."/>
            <person name="Rast P."/>
            <person name="Oberbeckmann S."/>
            <person name="Bunk B."/>
            <person name="Jeske O."/>
            <person name="Meyerdierks A."/>
            <person name="Storesund J.E."/>
            <person name="Kallscheuer N."/>
            <person name="Luecker S."/>
            <person name="Lage O.M."/>
            <person name="Pohl T."/>
            <person name="Merkel B.J."/>
            <person name="Hornburger P."/>
            <person name="Mueller R.-W."/>
            <person name="Bruemmer F."/>
            <person name="Labrenz M."/>
            <person name="Spormann A.M."/>
            <person name="Op den Camp H."/>
            <person name="Overmann J."/>
            <person name="Amann R."/>
            <person name="Jetten M.S.M."/>
            <person name="Mascher T."/>
            <person name="Medema M.H."/>
            <person name="Devos D.P."/>
            <person name="Kaster A.-K."/>
            <person name="Ovreas L."/>
            <person name="Rohde M."/>
            <person name="Galperin M.Y."/>
            <person name="Jogler C."/>
        </authorList>
    </citation>
    <scope>NUCLEOTIDE SEQUENCE [LARGE SCALE GENOMIC DNA]</scope>
    <source>
        <strain evidence="2 3">Mal4</strain>
    </source>
</reference>
<sequence>MIAAGKLPWFAEYCIGAERWTTDDRLIAEILSEGIEQSTAGIVLASEHYEKSFWCLKELMQLDEPVAVLELGKGEHGSSEVTERLEAVPAEQIAKYSSEEAALAHVCGVLGWDPIPWPSVNHTPRAPDFDATTGWRMKLDGWKYAGLLKTPRGDEVPAFERSFRDYRATLNVLAGPVAGESLPMEGASIDDRAYRELLISFVRQYSKTIKSPISGAHLIYVGGRGHFAVSYRRDSAWIRKYSLNFPLDRDVKQHRKGDVWEFAVTFAFHGPFEEFCRYAWCFDRAVETFQWHPERATFEFA</sequence>
<name>A0A517Z2S6_9PLAN</name>
<keyword evidence="3" id="KW-1185">Reference proteome</keyword>
<dbReference type="Pfam" id="PF01582">
    <property type="entry name" value="TIR"/>
    <property type="match status" value="1"/>
</dbReference>
<dbReference type="EMBL" id="CP036275">
    <property type="protein sequence ID" value="QDU36771.1"/>
    <property type="molecule type" value="Genomic_DNA"/>
</dbReference>
<evidence type="ECO:0000313" key="3">
    <source>
        <dbReference type="Proteomes" id="UP000320496"/>
    </source>
</evidence>
<organism evidence="2 3">
    <name type="scientific">Maioricimonas rarisocia</name>
    <dbReference type="NCBI Taxonomy" id="2528026"/>
    <lineage>
        <taxon>Bacteria</taxon>
        <taxon>Pseudomonadati</taxon>
        <taxon>Planctomycetota</taxon>
        <taxon>Planctomycetia</taxon>
        <taxon>Planctomycetales</taxon>
        <taxon>Planctomycetaceae</taxon>
        <taxon>Maioricimonas</taxon>
    </lineage>
</organism>
<proteinExistence type="predicted"/>
<dbReference type="InterPro" id="IPR000157">
    <property type="entry name" value="TIR_dom"/>
</dbReference>
<protein>
    <recommendedName>
        <fullName evidence="1">TIR domain-containing protein</fullName>
    </recommendedName>
</protein>